<dbReference type="SUPFAM" id="SSF55785">
    <property type="entry name" value="PYP-like sensor domain (PAS domain)"/>
    <property type="match status" value="1"/>
</dbReference>
<protein>
    <recommendedName>
        <fullName evidence="2">histidine kinase</fullName>
        <ecNumber evidence="2">2.7.13.3</ecNumber>
    </recommendedName>
</protein>
<comment type="catalytic activity">
    <reaction evidence="1">
        <text>ATP + protein L-histidine = ADP + protein N-phospho-L-histidine.</text>
        <dbReference type="EC" id="2.7.13.3"/>
    </reaction>
</comment>
<evidence type="ECO:0000256" key="6">
    <source>
        <dbReference type="ARBA" id="ARBA00022840"/>
    </source>
</evidence>
<dbReference type="Pfam" id="PF02518">
    <property type="entry name" value="HATPase_c"/>
    <property type="match status" value="1"/>
</dbReference>
<dbReference type="CDD" id="cd00130">
    <property type="entry name" value="PAS"/>
    <property type="match status" value="1"/>
</dbReference>
<dbReference type="EC" id="2.7.13.3" evidence="2"/>
<reference evidence="10 11" key="1">
    <citation type="submission" date="2019-01" db="EMBL/GenBank/DDBJ databases">
        <title>Geovibrio thiophilus DSM 11263, complete genome.</title>
        <authorList>
            <person name="Spring S."/>
            <person name="Bunk B."/>
            <person name="Sproer C."/>
        </authorList>
    </citation>
    <scope>NUCLEOTIDE SEQUENCE [LARGE SCALE GENOMIC DNA]</scope>
    <source>
        <strain evidence="10 11">DSM 11263</strain>
    </source>
</reference>
<evidence type="ECO:0000313" key="11">
    <source>
        <dbReference type="Proteomes" id="UP000287502"/>
    </source>
</evidence>
<dbReference type="Proteomes" id="UP000287502">
    <property type="component" value="Chromosome"/>
</dbReference>
<dbReference type="KEGG" id="gtl:EP073_11415"/>
<dbReference type="EMBL" id="CP035108">
    <property type="protein sequence ID" value="QAR33990.1"/>
    <property type="molecule type" value="Genomic_DNA"/>
</dbReference>
<keyword evidence="11" id="KW-1185">Reference proteome</keyword>
<evidence type="ECO:0000259" key="8">
    <source>
        <dbReference type="PROSITE" id="PS50109"/>
    </source>
</evidence>
<dbReference type="NCBIfam" id="TIGR00229">
    <property type="entry name" value="sensory_box"/>
    <property type="match status" value="1"/>
</dbReference>
<dbReference type="InterPro" id="IPR004358">
    <property type="entry name" value="Sig_transdc_His_kin-like_C"/>
</dbReference>
<feature type="domain" description="Histidine kinase" evidence="8">
    <location>
        <begin position="145"/>
        <end position="372"/>
    </location>
</feature>
<dbReference type="PROSITE" id="PS50109">
    <property type="entry name" value="HIS_KIN"/>
    <property type="match status" value="1"/>
</dbReference>
<evidence type="ECO:0000256" key="3">
    <source>
        <dbReference type="ARBA" id="ARBA00022679"/>
    </source>
</evidence>
<dbReference type="RefSeq" id="WP_128467275.1">
    <property type="nucleotide sequence ID" value="NZ_CP035108.1"/>
</dbReference>
<keyword evidence="5 10" id="KW-0418">Kinase</keyword>
<dbReference type="GO" id="GO:0000155">
    <property type="term" value="F:phosphorelay sensor kinase activity"/>
    <property type="evidence" value="ECO:0007669"/>
    <property type="project" value="InterPro"/>
</dbReference>
<dbReference type="Pfam" id="PF13426">
    <property type="entry name" value="PAS_9"/>
    <property type="match status" value="1"/>
</dbReference>
<keyword evidence="4" id="KW-0547">Nucleotide-binding</keyword>
<dbReference type="InterPro" id="IPR036097">
    <property type="entry name" value="HisK_dim/P_sf"/>
</dbReference>
<dbReference type="PRINTS" id="PR00344">
    <property type="entry name" value="BCTRLSENSOR"/>
</dbReference>
<proteinExistence type="predicted"/>
<dbReference type="InterPro" id="IPR003594">
    <property type="entry name" value="HATPase_dom"/>
</dbReference>
<evidence type="ECO:0000256" key="5">
    <source>
        <dbReference type="ARBA" id="ARBA00022777"/>
    </source>
</evidence>
<dbReference type="AlphaFoldDB" id="A0A410K0P0"/>
<organism evidence="10 11">
    <name type="scientific">Geovibrio thiophilus</name>
    <dbReference type="NCBI Taxonomy" id="139438"/>
    <lineage>
        <taxon>Bacteria</taxon>
        <taxon>Pseudomonadati</taxon>
        <taxon>Deferribacterota</taxon>
        <taxon>Deferribacteres</taxon>
        <taxon>Deferribacterales</taxon>
        <taxon>Geovibrionaceae</taxon>
        <taxon>Geovibrio</taxon>
    </lineage>
</organism>
<accession>A0A410K0P0</accession>
<dbReference type="SMART" id="SM00387">
    <property type="entry name" value="HATPase_c"/>
    <property type="match status" value="1"/>
</dbReference>
<dbReference type="PANTHER" id="PTHR43065:SF46">
    <property type="entry name" value="C4-DICARBOXYLATE TRANSPORT SENSOR PROTEIN DCTB"/>
    <property type="match status" value="1"/>
</dbReference>
<dbReference type="Gene3D" id="1.10.287.130">
    <property type="match status" value="1"/>
</dbReference>
<keyword evidence="6" id="KW-0067">ATP-binding</keyword>
<dbReference type="PANTHER" id="PTHR43065">
    <property type="entry name" value="SENSOR HISTIDINE KINASE"/>
    <property type="match status" value="1"/>
</dbReference>
<evidence type="ECO:0000256" key="4">
    <source>
        <dbReference type="ARBA" id="ARBA00022741"/>
    </source>
</evidence>
<keyword evidence="3" id="KW-0808">Transferase</keyword>
<evidence type="ECO:0000256" key="1">
    <source>
        <dbReference type="ARBA" id="ARBA00000085"/>
    </source>
</evidence>
<feature type="domain" description="PAS" evidence="9">
    <location>
        <begin position="3"/>
        <end position="73"/>
    </location>
</feature>
<dbReference type="SMART" id="SM00091">
    <property type="entry name" value="PAS"/>
    <property type="match status" value="1"/>
</dbReference>
<dbReference type="Gene3D" id="3.30.450.20">
    <property type="entry name" value="PAS domain"/>
    <property type="match status" value="1"/>
</dbReference>
<evidence type="ECO:0000256" key="2">
    <source>
        <dbReference type="ARBA" id="ARBA00012438"/>
    </source>
</evidence>
<dbReference type="InterPro" id="IPR036890">
    <property type="entry name" value="HATPase_C_sf"/>
</dbReference>
<dbReference type="InterPro" id="IPR005467">
    <property type="entry name" value="His_kinase_dom"/>
</dbReference>
<evidence type="ECO:0000256" key="7">
    <source>
        <dbReference type="ARBA" id="ARBA00023012"/>
    </source>
</evidence>
<name>A0A410K0P0_9BACT</name>
<sequence length="372" mass="41882">MFIKADLHRVFDGVPVAVHSINPEGVFEYVNAKWLNLFGYMESEVLGRHFADLLHSDYKTKAIKKFREFAEKGELEELQMKFIKKDGGELKISIQSFAVYDDNGSFVRSYAFLEPCRVQPERADEYPAPSSADVKNEFVNELLAAISHHWRQPLNALGLNIQNLSESFSSSEHEEMFKEFETLSMSIILEMSETIDSFKDFFKVHEEGWFTLAKAVEQTLCMYDSLLNESGITVCVTCNCEEGQTTFTADHKPLCGGFCKLAAGSEINFKQVMMHLLSNAVNAIRRSGQIRGRIAINIANYKNRKTVEITNNGGGISEDILERIFEPYFTTSEVGQNKGLGLYLAKTLVEKSLNGSLICSAEKSTTTFTIVM</sequence>
<evidence type="ECO:0000313" key="10">
    <source>
        <dbReference type="EMBL" id="QAR33990.1"/>
    </source>
</evidence>
<keyword evidence="7" id="KW-0902">Two-component regulatory system</keyword>
<dbReference type="Gene3D" id="3.30.565.10">
    <property type="entry name" value="Histidine kinase-like ATPase, C-terminal domain"/>
    <property type="match status" value="1"/>
</dbReference>
<gene>
    <name evidence="10" type="ORF">EP073_11415</name>
</gene>
<dbReference type="SUPFAM" id="SSF55874">
    <property type="entry name" value="ATPase domain of HSP90 chaperone/DNA topoisomerase II/histidine kinase"/>
    <property type="match status" value="1"/>
</dbReference>
<evidence type="ECO:0000259" key="9">
    <source>
        <dbReference type="PROSITE" id="PS50112"/>
    </source>
</evidence>
<dbReference type="GO" id="GO:0005524">
    <property type="term" value="F:ATP binding"/>
    <property type="evidence" value="ECO:0007669"/>
    <property type="project" value="UniProtKB-KW"/>
</dbReference>
<dbReference type="OrthoDB" id="9815750at2"/>
<dbReference type="InterPro" id="IPR035965">
    <property type="entry name" value="PAS-like_dom_sf"/>
</dbReference>
<dbReference type="InterPro" id="IPR000014">
    <property type="entry name" value="PAS"/>
</dbReference>
<dbReference type="SUPFAM" id="SSF47384">
    <property type="entry name" value="Homodimeric domain of signal transducing histidine kinase"/>
    <property type="match status" value="1"/>
</dbReference>
<dbReference type="PROSITE" id="PS50112">
    <property type="entry name" value="PAS"/>
    <property type="match status" value="1"/>
</dbReference>